<protein>
    <recommendedName>
        <fullName evidence="1">Fibrinogen C-terminal domain-containing protein</fullName>
    </recommendedName>
</protein>
<feature type="domain" description="Fibrinogen C-terminal" evidence="1">
    <location>
        <begin position="1"/>
        <end position="50"/>
    </location>
</feature>
<accession>A0AAD4PNR9</accession>
<name>A0AAD4PNR9_9MUSC</name>
<dbReference type="SUPFAM" id="SSF56496">
    <property type="entry name" value="Fibrinogen C-terminal domain-like"/>
    <property type="match status" value="1"/>
</dbReference>
<sequence length="50" mass="5813">MGHASGTAGDSLSYHHNRKFSTFDLDHDDDKRHCAQIYTGGWWHGHCHYR</sequence>
<dbReference type="EMBL" id="JAJJHW010001127">
    <property type="protein sequence ID" value="KAH8377463.1"/>
    <property type="molecule type" value="Genomic_DNA"/>
</dbReference>
<comment type="caution">
    <text evidence="2">The sequence shown here is derived from an EMBL/GenBank/DDBJ whole genome shotgun (WGS) entry which is preliminary data.</text>
</comment>
<dbReference type="PANTHER" id="PTHR19143">
    <property type="entry name" value="FIBRINOGEN/TENASCIN/ANGIOPOEITIN"/>
    <property type="match status" value="1"/>
</dbReference>
<keyword evidence="3" id="KW-1185">Reference proteome</keyword>
<dbReference type="GO" id="GO:0005615">
    <property type="term" value="C:extracellular space"/>
    <property type="evidence" value="ECO:0007669"/>
    <property type="project" value="TreeGrafter"/>
</dbReference>
<gene>
    <name evidence="2" type="ORF">KR093_005627</name>
</gene>
<organism evidence="2 3">
    <name type="scientific">Drosophila rubida</name>
    <dbReference type="NCBI Taxonomy" id="30044"/>
    <lineage>
        <taxon>Eukaryota</taxon>
        <taxon>Metazoa</taxon>
        <taxon>Ecdysozoa</taxon>
        <taxon>Arthropoda</taxon>
        <taxon>Hexapoda</taxon>
        <taxon>Insecta</taxon>
        <taxon>Pterygota</taxon>
        <taxon>Neoptera</taxon>
        <taxon>Endopterygota</taxon>
        <taxon>Diptera</taxon>
        <taxon>Brachycera</taxon>
        <taxon>Muscomorpha</taxon>
        <taxon>Ephydroidea</taxon>
        <taxon>Drosophilidae</taxon>
        <taxon>Drosophila</taxon>
    </lineage>
</organism>
<reference evidence="2" key="1">
    <citation type="journal article" date="2021" name="Mol. Ecol. Resour.">
        <title>Phylogenomic analyses of the genus Drosophila reveals genomic signals of climate adaptation.</title>
        <authorList>
            <person name="Li F."/>
            <person name="Rane R.V."/>
            <person name="Luria V."/>
            <person name="Xiong Z."/>
            <person name="Chen J."/>
            <person name="Li Z."/>
            <person name="Catullo R.A."/>
            <person name="Griffin P.C."/>
            <person name="Schiffer M."/>
            <person name="Pearce S."/>
            <person name="Lee S.F."/>
            <person name="McElroy K."/>
            <person name="Stocker A."/>
            <person name="Shirriffs J."/>
            <person name="Cockerell F."/>
            <person name="Coppin C."/>
            <person name="Sgro C.M."/>
            <person name="Karger A."/>
            <person name="Cain J.W."/>
            <person name="Weber J.A."/>
            <person name="Santpere G."/>
            <person name="Kirschner M.W."/>
            <person name="Hoffmann A.A."/>
            <person name="Oakeshott J.G."/>
            <person name="Zhang G."/>
        </authorList>
    </citation>
    <scope>NUCLEOTIDE SEQUENCE</scope>
    <source>
        <strain evidence="2">BGI-SZ-2011g</strain>
    </source>
</reference>
<dbReference type="PROSITE" id="PS51406">
    <property type="entry name" value="FIBRINOGEN_C_2"/>
    <property type="match status" value="1"/>
</dbReference>
<dbReference type="AlphaFoldDB" id="A0AAD4PNR9"/>
<feature type="non-terminal residue" evidence="2">
    <location>
        <position position="50"/>
    </location>
</feature>
<dbReference type="Proteomes" id="UP001200034">
    <property type="component" value="Unassembled WGS sequence"/>
</dbReference>
<evidence type="ECO:0000313" key="3">
    <source>
        <dbReference type="Proteomes" id="UP001200034"/>
    </source>
</evidence>
<proteinExistence type="predicted"/>
<evidence type="ECO:0000259" key="1">
    <source>
        <dbReference type="PROSITE" id="PS51406"/>
    </source>
</evidence>
<evidence type="ECO:0000313" key="2">
    <source>
        <dbReference type="EMBL" id="KAH8377463.1"/>
    </source>
</evidence>
<dbReference type="InterPro" id="IPR050373">
    <property type="entry name" value="Fibrinogen_C-term_domain"/>
</dbReference>
<dbReference type="InterPro" id="IPR036056">
    <property type="entry name" value="Fibrinogen-like_C"/>
</dbReference>
<dbReference type="Pfam" id="PF00147">
    <property type="entry name" value="Fibrinogen_C"/>
    <property type="match status" value="1"/>
</dbReference>
<dbReference type="Gene3D" id="4.10.530.10">
    <property type="entry name" value="Gamma-fibrinogen Carboxyl Terminal Fragment, domain 2"/>
    <property type="match status" value="1"/>
</dbReference>
<dbReference type="InterPro" id="IPR002181">
    <property type="entry name" value="Fibrinogen_a/b/g_C_dom"/>
</dbReference>